<evidence type="ECO:0000259" key="1">
    <source>
        <dbReference type="Pfam" id="PF00535"/>
    </source>
</evidence>
<dbReference type="InterPro" id="IPR001173">
    <property type="entry name" value="Glyco_trans_2-like"/>
</dbReference>
<keyword evidence="2" id="KW-0808">Transferase</keyword>
<gene>
    <name evidence="2" type="ORF">EKG39_19560</name>
</gene>
<dbReference type="AlphaFoldDB" id="A0A3S0L668"/>
<comment type="caution">
    <text evidence="2">The sequence shown here is derived from an EMBL/GenBank/DDBJ whole genome shotgun (WGS) entry which is preliminary data.</text>
</comment>
<evidence type="ECO:0000313" key="2">
    <source>
        <dbReference type="EMBL" id="RTR27958.1"/>
    </source>
</evidence>
<name>A0A3S0L668_9GAMM</name>
<accession>A0A3S0L668</accession>
<dbReference type="InterPro" id="IPR029044">
    <property type="entry name" value="Nucleotide-diphossugar_trans"/>
</dbReference>
<dbReference type="SUPFAM" id="SSF53448">
    <property type="entry name" value="Nucleotide-diphospho-sugar transferases"/>
    <property type="match status" value="1"/>
</dbReference>
<dbReference type="GO" id="GO:0016740">
    <property type="term" value="F:transferase activity"/>
    <property type="evidence" value="ECO:0007669"/>
    <property type="project" value="UniProtKB-KW"/>
</dbReference>
<dbReference type="RefSeq" id="WP_126507693.1">
    <property type="nucleotide sequence ID" value="NZ_RXNV01000014.1"/>
</dbReference>
<feature type="domain" description="Glycosyltransferase 2-like" evidence="1">
    <location>
        <begin position="9"/>
        <end position="166"/>
    </location>
</feature>
<dbReference type="EMBL" id="RXNV01000014">
    <property type="protein sequence ID" value="RTR27958.1"/>
    <property type="molecule type" value="Genomic_DNA"/>
</dbReference>
<proteinExistence type="predicted"/>
<dbReference type="OrthoDB" id="848759at2"/>
<dbReference type="Proteomes" id="UP000282060">
    <property type="component" value="Unassembled WGS sequence"/>
</dbReference>
<protein>
    <submittedName>
        <fullName evidence="2">Glycosyltransferase</fullName>
    </submittedName>
</protein>
<evidence type="ECO:0000313" key="3">
    <source>
        <dbReference type="Proteomes" id="UP000282060"/>
    </source>
</evidence>
<organism evidence="2 3">
    <name type="scientific">Shewanella atlantica</name>
    <dbReference type="NCBI Taxonomy" id="271099"/>
    <lineage>
        <taxon>Bacteria</taxon>
        <taxon>Pseudomonadati</taxon>
        <taxon>Pseudomonadota</taxon>
        <taxon>Gammaproteobacteria</taxon>
        <taxon>Alteromonadales</taxon>
        <taxon>Shewanellaceae</taxon>
        <taxon>Shewanella</taxon>
    </lineage>
</organism>
<reference evidence="2 3" key="1">
    <citation type="submission" date="2018-12" db="EMBL/GenBank/DDBJ databases">
        <authorList>
            <person name="Yu L."/>
        </authorList>
    </citation>
    <scope>NUCLEOTIDE SEQUENCE [LARGE SCALE GENOMIC DNA]</scope>
    <source>
        <strain evidence="2 3">HAW-EB5</strain>
    </source>
</reference>
<keyword evidence="3" id="KW-1185">Reference proteome</keyword>
<dbReference type="Pfam" id="PF00535">
    <property type="entry name" value="Glycos_transf_2"/>
    <property type="match status" value="1"/>
</dbReference>
<sequence>MGNRSVALVLTSCNRFDLLEKTLVSFFKFNTYPIAQHIIIEDSHNLEKLNKVLVKFSDIDFTVLNNDPQLGQMKSIDRAYSRVTSEYIFHCEDDWEFYRAGFIEDSFKVLDSDDKIVTIWLREQNDTNKHPVEPEVFKCKVSGSRDYQIMMRNYRRKVDSDAWHGFTFNPGLRRLRDYQLFAPIGELGREWNISELYHGKGFKGAIFETGYVRHIGYHRGIRYKIGESQSAKDFSVRYKRIKAGVCRLLGI</sequence>
<dbReference type="Gene3D" id="3.90.550.10">
    <property type="entry name" value="Spore Coat Polysaccharide Biosynthesis Protein SpsA, Chain A"/>
    <property type="match status" value="1"/>
</dbReference>